<comment type="caution">
    <text evidence="1">The sequence shown here is derived from an EMBL/GenBank/DDBJ whole genome shotgun (WGS) entry which is preliminary data.</text>
</comment>
<reference evidence="1 2" key="1">
    <citation type="journal article" date="2018" name="Nat. Genet.">
        <title>The Rosa genome provides new insights in the design of modern roses.</title>
        <authorList>
            <person name="Bendahmane M."/>
        </authorList>
    </citation>
    <scope>NUCLEOTIDE SEQUENCE [LARGE SCALE GENOMIC DNA]</scope>
    <source>
        <strain evidence="2">cv. Old Blush</strain>
    </source>
</reference>
<proteinExistence type="predicted"/>
<dbReference type="Proteomes" id="UP000238479">
    <property type="component" value="Chromosome 2"/>
</dbReference>
<accession>A0A2P6RMP8</accession>
<gene>
    <name evidence="1" type="ORF">RchiOBHm_Chr2g0102511</name>
</gene>
<dbReference type="AlphaFoldDB" id="A0A2P6RMP8"/>
<sequence>MTFQIQTSLDKVDWCCVQGNIAPIVLDGEVMVHSWLSKTKCVQFWKYSQGWLAGKEVAVKDYQKKSWQGLEEIAVIVYKMNFGLNNFCIHNLAQKKMSLLC</sequence>
<keyword evidence="2" id="KW-1185">Reference proteome</keyword>
<dbReference type="Gramene" id="PRQ47694">
    <property type="protein sequence ID" value="PRQ47694"/>
    <property type="gene ID" value="RchiOBHm_Chr2g0102511"/>
</dbReference>
<name>A0A2P6RMP8_ROSCH</name>
<dbReference type="EMBL" id="PDCK01000040">
    <property type="protein sequence ID" value="PRQ47694.1"/>
    <property type="molecule type" value="Genomic_DNA"/>
</dbReference>
<evidence type="ECO:0000313" key="2">
    <source>
        <dbReference type="Proteomes" id="UP000238479"/>
    </source>
</evidence>
<evidence type="ECO:0000313" key="1">
    <source>
        <dbReference type="EMBL" id="PRQ47694.1"/>
    </source>
</evidence>
<organism evidence="1 2">
    <name type="scientific">Rosa chinensis</name>
    <name type="common">China rose</name>
    <dbReference type="NCBI Taxonomy" id="74649"/>
    <lineage>
        <taxon>Eukaryota</taxon>
        <taxon>Viridiplantae</taxon>
        <taxon>Streptophyta</taxon>
        <taxon>Embryophyta</taxon>
        <taxon>Tracheophyta</taxon>
        <taxon>Spermatophyta</taxon>
        <taxon>Magnoliopsida</taxon>
        <taxon>eudicotyledons</taxon>
        <taxon>Gunneridae</taxon>
        <taxon>Pentapetalae</taxon>
        <taxon>rosids</taxon>
        <taxon>fabids</taxon>
        <taxon>Rosales</taxon>
        <taxon>Rosaceae</taxon>
        <taxon>Rosoideae</taxon>
        <taxon>Rosoideae incertae sedis</taxon>
        <taxon>Rosa</taxon>
    </lineage>
</organism>
<protein>
    <submittedName>
        <fullName evidence="1">Uncharacterized protein</fullName>
    </submittedName>
</protein>